<dbReference type="GO" id="GO:0005829">
    <property type="term" value="C:cytosol"/>
    <property type="evidence" value="ECO:0007669"/>
    <property type="project" value="TreeGrafter"/>
</dbReference>
<accession>A0A1H7IZB5</accession>
<dbReference type="PANTHER" id="PTHR11839:SF5">
    <property type="entry name" value="ADP-RIBOSE PYROPHOSPHATASE"/>
    <property type="match status" value="1"/>
</dbReference>
<organism evidence="16 17">
    <name type="scientific">Colwellia chukchiensis</name>
    <dbReference type="NCBI Taxonomy" id="641665"/>
    <lineage>
        <taxon>Bacteria</taxon>
        <taxon>Pseudomonadati</taxon>
        <taxon>Pseudomonadota</taxon>
        <taxon>Gammaproteobacteria</taxon>
        <taxon>Alteromonadales</taxon>
        <taxon>Colwelliaceae</taxon>
        <taxon>Colwellia</taxon>
    </lineage>
</organism>
<dbReference type="AlphaFoldDB" id="A0A1H7IZB5"/>
<evidence type="ECO:0000256" key="5">
    <source>
        <dbReference type="ARBA" id="ARBA00022723"/>
    </source>
</evidence>
<evidence type="ECO:0000256" key="8">
    <source>
        <dbReference type="ARBA" id="ARBA00025164"/>
    </source>
</evidence>
<keyword evidence="17" id="KW-1185">Reference proteome</keyword>
<evidence type="ECO:0000256" key="12">
    <source>
        <dbReference type="ARBA" id="ARBA00049546"/>
    </source>
</evidence>
<evidence type="ECO:0000256" key="7">
    <source>
        <dbReference type="ARBA" id="ARBA00022842"/>
    </source>
</evidence>
<dbReference type="Pfam" id="PF00293">
    <property type="entry name" value="NUDIX"/>
    <property type="match status" value="1"/>
</dbReference>
<name>A0A1H7IZB5_9GAMM</name>
<evidence type="ECO:0000313" key="17">
    <source>
        <dbReference type="Proteomes" id="UP000199297"/>
    </source>
</evidence>
<dbReference type="RefSeq" id="WP_085283781.1">
    <property type="nucleotide sequence ID" value="NZ_FOBI01000002.1"/>
</dbReference>
<dbReference type="OrthoDB" id="5292471at2"/>
<dbReference type="CDD" id="cd24155">
    <property type="entry name" value="NUDIX_ADPRase"/>
    <property type="match status" value="1"/>
</dbReference>
<dbReference type="InterPro" id="IPR015797">
    <property type="entry name" value="NUDIX_hydrolase-like_dom_sf"/>
</dbReference>
<reference evidence="17" key="1">
    <citation type="submission" date="2016-10" db="EMBL/GenBank/DDBJ databases">
        <authorList>
            <person name="Varghese N."/>
            <person name="Submissions S."/>
        </authorList>
    </citation>
    <scope>NUCLEOTIDE SEQUENCE [LARGE SCALE GENOMIC DNA]</scope>
    <source>
        <strain evidence="17">CGMCC 1.9127</strain>
    </source>
</reference>
<feature type="short sequence motif" description="Nudix box" evidence="14">
    <location>
        <begin position="97"/>
        <end position="119"/>
    </location>
</feature>
<evidence type="ECO:0000256" key="1">
    <source>
        <dbReference type="ARBA" id="ARBA00001946"/>
    </source>
</evidence>
<dbReference type="InterPro" id="IPR020084">
    <property type="entry name" value="NUDIX_hydrolase_CS"/>
</dbReference>
<dbReference type="EMBL" id="FOBI01000002">
    <property type="protein sequence ID" value="SEK67853.1"/>
    <property type="molecule type" value="Genomic_DNA"/>
</dbReference>
<feature type="binding site" evidence="13">
    <location>
        <position position="166"/>
    </location>
    <ligand>
        <name>Mg(2+)</name>
        <dbReference type="ChEBI" id="CHEBI:18420"/>
        <label>1</label>
    </ligand>
</feature>
<comment type="function">
    <text evidence="8">Acts on ADP-mannose and ADP-glucose as well as ADP-ribose. Prevents glycogen biosynthesis. The reaction catalyzed by this enzyme is a limiting step of the gluconeogenic process.</text>
</comment>
<dbReference type="InterPro" id="IPR004385">
    <property type="entry name" value="NDP_pyrophosphatase"/>
</dbReference>
<feature type="domain" description="Nudix hydrolase" evidence="15">
    <location>
        <begin position="55"/>
        <end position="201"/>
    </location>
</feature>
<comment type="catalytic activity">
    <reaction evidence="12">
        <text>ADP-D-ribose + H2O = D-ribose 5-phosphate + AMP + 2 H(+)</text>
        <dbReference type="Rhea" id="RHEA:10412"/>
        <dbReference type="ChEBI" id="CHEBI:15377"/>
        <dbReference type="ChEBI" id="CHEBI:15378"/>
        <dbReference type="ChEBI" id="CHEBI:57967"/>
        <dbReference type="ChEBI" id="CHEBI:78346"/>
        <dbReference type="ChEBI" id="CHEBI:456215"/>
        <dbReference type="EC" id="3.6.1.13"/>
    </reaction>
</comment>
<dbReference type="EC" id="3.6.1.13" evidence="3"/>
<dbReference type="InterPro" id="IPR000086">
    <property type="entry name" value="NUDIX_hydrolase_dom"/>
</dbReference>
<sequence length="211" mass="23384">MAIKPAPLLQFTRDDVEVINKSRKYQGFFALDEYQFRHKLYRGGYSKVITREVFERGDAVAILPYDIKADAVVLIEQFRPGALNSHSGPWQLELIAGMFTKGEMPLDVAIREAKEEANLTIAASQVVKVMDYLSSSGGCSECIHLYCANVDSADVAGNYGLASENEDILVHAVSRQTAEILLAQGKITNAATIIALQWLFLNLEKLKASWN</sequence>
<evidence type="ECO:0000256" key="10">
    <source>
        <dbReference type="ARBA" id="ARBA00030308"/>
    </source>
</evidence>
<dbReference type="PANTHER" id="PTHR11839">
    <property type="entry name" value="UDP/ADP-SUGAR PYROPHOSPHATASE"/>
    <property type="match status" value="1"/>
</dbReference>
<comment type="cofactor">
    <cofactor evidence="1 13">
        <name>Mg(2+)</name>
        <dbReference type="ChEBI" id="CHEBI:18420"/>
    </cofactor>
</comment>
<dbReference type="GO" id="GO:0019693">
    <property type="term" value="P:ribose phosphate metabolic process"/>
    <property type="evidence" value="ECO:0007669"/>
    <property type="project" value="TreeGrafter"/>
</dbReference>
<keyword evidence="7 13" id="KW-0460">Magnesium</keyword>
<evidence type="ECO:0000256" key="13">
    <source>
        <dbReference type="PIRSR" id="PIRSR604385-2"/>
    </source>
</evidence>
<dbReference type="Gene3D" id="3.90.79.10">
    <property type="entry name" value="Nucleoside Triphosphate Pyrophosphohydrolase"/>
    <property type="match status" value="1"/>
</dbReference>
<evidence type="ECO:0000259" key="15">
    <source>
        <dbReference type="PROSITE" id="PS51462"/>
    </source>
</evidence>
<feature type="binding site" evidence="13">
    <location>
        <position position="112"/>
    </location>
    <ligand>
        <name>Mg(2+)</name>
        <dbReference type="ChEBI" id="CHEBI:18420"/>
        <label>1</label>
    </ligand>
</feature>
<dbReference type="PROSITE" id="PS00893">
    <property type="entry name" value="NUDIX_BOX"/>
    <property type="match status" value="1"/>
</dbReference>
<keyword evidence="5 13" id="KW-0479">Metal-binding</keyword>
<gene>
    <name evidence="16" type="ORF">SAMN05216262_10297</name>
</gene>
<evidence type="ECO:0000256" key="4">
    <source>
        <dbReference type="ARBA" id="ARBA00013297"/>
    </source>
</evidence>
<feature type="binding site" evidence="13">
    <location>
        <position position="116"/>
    </location>
    <ligand>
        <name>Mg(2+)</name>
        <dbReference type="ChEBI" id="CHEBI:18420"/>
        <label>1</label>
    </ligand>
</feature>
<dbReference type="GO" id="GO:0046872">
    <property type="term" value="F:metal ion binding"/>
    <property type="evidence" value="ECO:0007669"/>
    <property type="project" value="UniProtKB-KW"/>
</dbReference>
<feature type="binding site" evidence="13">
    <location>
        <position position="96"/>
    </location>
    <ligand>
        <name>Mg(2+)</name>
        <dbReference type="ChEBI" id="CHEBI:18420"/>
        <label>1</label>
    </ligand>
</feature>
<keyword evidence="6" id="KW-0378">Hydrolase</keyword>
<dbReference type="GO" id="GO:0047631">
    <property type="term" value="F:ADP-ribose diphosphatase activity"/>
    <property type="evidence" value="ECO:0007669"/>
    <property type="project" value="UniProtKB-EC"/>
</dbReference>
<evidence type="ECO:0000313" key="16">
    <source>
        <dbReference type="EMBL" id="SEK67853.1"/>
    </source>
</evidence>
<evidence type="ECO:0000256" key="11">
    <source>
        <dbReference type="ARBA" id="ARBA00033056"/>
    </source>
</evidence>
<evidence type="ECO:0000256" key="14">
    <source>
        <dbReference type="PIRSR" id="PIRSR604385-3"/>
    </source>
</evidence>
<dbReference type="PROSITE" id="PS51462">
    <property type="entry name" value="NUDIX"/>
    <property type="match status" value="1"/>
</dbReference>
<protein>
    <recommendedName>
        <fullName evidence="4">ADP-ribose pyrophosphatase</fullName>
        <ecNumber evidence="3">3.6.1.13</ecNumber>
    </recommendedName>
    <alternativeName>
        <fullName evidence="9">ADP-ribose diphosphatase</fullName>
    </alternativeName>
    <alternativeName>
        <fullName evidence="11">ADP-ribose phosphohydrolase</fullName>
    </alternativeName>
    <alternativeName>
        <fullName evidence="10">Adenosine diphosphoribose pyrophosphatase</fullName>
    </alternativeName>
</protein>
<dbReference type="GO" id="GO:0006753">
    <property type="term" value="P:nucleoside phosphate metabolic process"/>
    <property type="evidence" value="ECO:0007669"/>
    <property type="project" value="TreeGrafter"/>
</dbReference>
<evidence type="ECO:0000256" key="2">
    <source>
        <dbReference type="ARBA" id="ARBA00007482"/>
    </source>
</evidence>
<dbReference type="STRING" id="641665.GCA_002104455_01836"/>
<dbReference type="Proteomes" id="UP000199297">
    <property type="component" value="Unassembled WGS sequence"/>
</dbReference>
<comment type="similarity">
    <text evidence="2">Belongs to the Nudix hydrolase family. NudF subfamily.</text>
</comment>
<evidence type="ECO:0000256" key="9">
    <source>
        <dbReference type="ARBA" id="ARBA00030162"/>
    </source>
</evidence>
<evidence type="ECO:0000256" key="6">
    <source>
        <dbReference type="ARBA" id="ARBA00022801"/>
    </source>
</evidence>
<evidence type="ECO:0000256" key="3">
    <source>
        <dbReference type="ARBA" id="ARBA00012453"/>
    </source>
</evidence>
<dbReference type="GO" id="GO:0019144">
    <property type="term" value="F:ADP-sugar diphosphatase activity"/>
    <property type="evidence" value="ECO:0007669"/>
    <property type="project" value="TreeGrafter"/>
</dbReference>
<dbReference type="NCBIfam" id="TIGR00052">
    <property type="entry name" value="nudix-type nucleoside diphosphatase, YffH/AdpP family"/>
    <property type="match status" value="1"/>
</dbReference>
<proteinExistence type="inferred from homology"/>
<dbReference type="SUPFAM" id="SSF55811">
    <property type="entry name" value="Nudix"/>
    <property type="match status" value="1"/>
</dbReference>